<accession>A0A1X3GSY6</accession>
<reference evidence="1 2" key="1">
    <citation type="submission" date="2017-03" db="EMBL/GenBank/DDBJ databases">
        <title>Whole genome sequences of fourteen strains of Bradyrhizobium canariense and one strain of Bradyrhizobium japonicum isolated from Lupinus (Papilionoideae: Genisteae) species in Algeria.</title>
        <authorList>
            <person name="Crovadore J."/>
            <person name="Chekireb D."/>
            <person name="Brachmann A."/>
            <person name="Chablais R."/>
            <person name="Cochard B."/>
            <person name="Lefort F."/>
        </authorList>
    </citation>
    <scope>NUCLEOTIDE SEQUENCE [LARGE SCALE GENOMIC DNA]</scope>
    <source>
        <strain evidence="1 2">UBMA195</strain>
    </source>
</reference>
<name>A0A1X3GSY6_9BRAD</name>
<sequence length="163" mass="17753">MLAASEFSIGFIGTAEAPTLVLPVEKYDLAFLIVPAADGPVAVFLSGEHQFLAFPSSGNESYKGILIPSVSIEMDITSVDTSSFHPPGAMVRRRDGLFMAARFDRMQETKLFAVSRDLATCSRDLAAGFTRWQITLGTGRDRRQLWKVDLRTKTSGAPIALPT</sequence>
<proteinExistence type="predicted"/>
<dbReference type="AlphaFoldDB" id="A0A1X3GSY6"/>
<protein>
    <submittedName>
        <fullName evidence="1">Uncharacterized protein</fullName>
    </submittedName>
</protein>
<dbReference type="RefSeq" id="WP_085358184.1">
    <property type="nucleotide sequence ID" value="NZ_NAFD01000171.1"/>
</dbReference>
<evidence type="ECO:0000313" key="1">
    <source>
        <dbReference type="EMBL" id="OSJ13003.1"/>
    </source>
</evidence>
<comment type="caution">
    <text evidence="1">The sequence shown here is derived from an EMBL/GenBank/DDBJ whole genome shotgun (WGS) entry which is preliminary data.</text>
</comment>
<organism evidence="1 2">
    <name type="scientific">Bradyrhizobium canariense</name>
    <dbReference type="NCBI Taxonomy" id="255045"/>
    <lineage>
        <taxon>Bacteria</taxon>
        <taxon>Pseudomonadati</taxon>
        <taxon>Pseudomonadota</taxon>
        <taxon>Alphaproteobacteria</taxon>
        <taxon>Hyphomicrobiales</taxon>
        <taxon>Nitrobacteraceae</taxon>
        <taxon>Bradyrhizobium</taxon>
    </lineage>
</organism>
<evidence type="ECO:0000313" key="2">
    <source>
        <dbReference type="Proteomes" id="UP000193553"/>
    </source>
</evidence>
<gene>
    <name evidence="1" type="ORF">BSZ18_11935</name>
</gene>
<dbReference type="Proteomes" id="UP000193553">
    <property type="component" value="Unassembled WGS sequence"/>
</dbReference>
<dbReference type="EMBL" id="NAFI01000164">
    <property type="protein sequence ID" value="OSJ13003.1"/>
    <property type="molecule type" value="Genomic_DNA"/>
</dbReference>
<dbReference type="OrthoDB" id="6058471at2"/>